<dbReference type="Gene3D" id="3.40.50.300">
    <property type="entry name" value="P-loop containing nucleotide triphosphate hydrolases"/>
    <property type="match status" value="1"/>
</dbReference>
<dbReference type="PROSITE" id="PS50943">
    <property type="entry name" value="HTH_CROC1"/>
    <property type="match status" value="1"/>
</dbReference>
<dbReference type="SUPFAM" id="SSF52540">
    <property type="entry name" value="P-loop containing nucleoside triphosphate hydrolases"/>
    <property type="match status" value="1"/>
</dbReference>
<proteinExistence type="predicted"/>
<dbReference type="Pfam" id="PF13560">
    <property type="entry name" value="HTH_31"/>
    <property type="match status" value="1"/>
</dbReference>
<dbReference type="InterPro" id="IPR010982">
    <property type="entry name" value="Lambda_DNA-bd_dom_sf"/>
</dbReference>
<evidence type="ECO:0000313" key="3">
    <source>
        <dbReference type="EMBL" id="QAY71038.1"/>
    </source>
</evidence>
<dbReference type="InterPro" id="IPR041664">
    <property type="entry name" value="AAA_16"/>
</dbReference>
<name>A0A4P6FK87_9MICO</name>
<dbReference type="EMBL" id="CP035493">
    <property type="protein sequence ID" value="QAY71038.1"/>
    <property type="molecule type" value="Genomic_DNA"/>
</dbReference>
<dbReference type="Proteomes" id="UP000292118">
    <property type="component" value="Chromosome"/>
</dbReference>
<keyword evidence="4" id="KW-1185">Reference proteome</keyword>
<dbReference type="OrthoDB" id="7628974at2"/>
<feature type="region of interest" description="Disordered" evidence="1">
    <location>
        <begin position="29"/>
        <end position="72"/>
    </location>
</feature>
<dbReference type="PANTHER" id="PTHR47691:SF3">
    <property type="entry name" value="HTH-TYPE TRANSCRIPTIONAL REGULATOR RV0890C-RELATED"/>
    <property type="match status" value="1"/>
</dbReference>
<dbReference type="AlphaFoldDB" id="A0A4P6FK87"/>
<dbReference type="GO" id="GO:0003677">
    <property type="term" value="F:DNA binding"/>
    <property type="evidence" value="ECO:0007669"/>
    <property type="project" value="InterPro"/>
</dbReference>
<dbReference type="Gene3D" id="1.10.260.40">
    <property type="entry name" value="lambda repressor-like DNA-binding domains"/>
    <property type="match status" value="1"/>
</dbReference>
<evidence type="ECO:0000259" key="2">
    <source>
        <dbReference type="PROSITE" id="PS50943"/>
    </source>
</evidence>
<gene>
    <name evidence="3" type="ORF">ET471_14185</name>
</gene>
<dbReference type="InterPro" id="IPR027417">
    <property type="entry name" value="P-loop_NTPase"/>
</dbReference>
<dbReference type="GO" id="GO:0043531">
    <property type="term" value="F:ADP binding"/>
    <property type="evidence" value="ECO:0007669"/>
    <property type="project" value="InterPro"/>
</dbReference>
<accession>A0A4P6FK87</accession>
<dbReference type="PRINTS" id="PR00364">
    <property type="entry name" value="DISEASERSIST"/>
</dbReference>
<dbReference type="InterPro" id="IPR001387">
    <property type="entry name" value="Cro/C1-type_HTH"/>
</dbReference>
<organism evidence="3 4">
    <name type="scientific">Xylanimonas protaetiae</name>
    <dbReference type="NCBI Taxonomy" id="2509457"/>
    <lineage>
        <taxon>Bacteria</taxon>
        <taxon>Bacillati</taxon>
        <taxon>Actinomycetota</taxon>
        <taxon>Actinomycetes</taxon>
        <taxon>Micrococcales</taxon>
        <taxon>Promicromonosporaceae</taxon>
        <taxon>Xylanimonas</taxon>
    </lineage>
</organism>
<dbReference type="Pfam" id="PF13191">
    <property type="entry name" value="AAA_16"/>
    <property type="match status" value="1"/>
</dbReference>
<protein>
    <submittedName>
        <fullName evidence="3">Helix-turn-helix domain-containing protein</fullName>
    </submittedName>
</protein>
<feature type="region of interest" description="Disordered" evidence="1">
    <location>
        <begin position="144"/>
        <end position="163"/>
    </location>
</feature>
<evidence type="ECO:0000256" key="1">
    <source>
        <dbReference type="SAM" id="MobiDB-lite"/>
    </source>
</evidence>
<dbReference type="KEGG" id="xya:ET471_14185"/>
<feature type="domain" description="HTH cro/C1-type" evidence="2">
    <location>
        <begin position="80"/>
        <end position="136"/>
    </location>
</feature>
<dbReference type="PANTHER" id="PTHR47691">
    <property type="entry name" value="REGULATOR-RELATED"/>
    <property type="match status" value="1"/>
</dbReference>
<sequence>MHRVAYSCKTRARGVRALLPHLAHLGRAPHLSRTSAARGRRSDHEVSTDHGRKERAMPVPATAGPPPDGPEPTETLGALVRRLRRTADLTLEGLAAASGVSDRALSDIERGAARGPQHRTMLAVVDALGLVDADRARVLRAAREGRRRPPAEPGGLALPRGVPDFTGRDAELRTLETALRPPHPDGPVLAVVTGPPGYGKTSLAVRAAQRLHASFESVLYLALGEPDRHSPATIAARVVRALTGTEARRGEEPDQLRTALAARRALLVLDDVRAEAQVRALLPATGSSAVLATGRRSLAGLEGAVRVDLGRLPLDDAHALLRRIVPAEQGTAAGVERLVRLCDGVPLALRIAGNRVASRRCWTADAFADRLARAERPLDALVAGDLGVRATIAVSHDLLGPGARRLFRRLALVDAATFGADLAARLAQEPRDDVEEHLDELVSLGLVETAAHDRYALHDLLRLFACEQLAAADDLAWAAHARAAAAVAAAARGPRLVPHGARA</sequence>
<feature type="compositionally biased region" description="Basic and acidic residues" evidence="1">
    <location>
        <begin position="40"/>
        <end position="56"/>
    </location>
</feature>
<reference evidence="3 4" key="1">
    <citation type="submission" date="2019-01" db="EMBL/GenBank/DDBJ databases">
        <title>Genome sequencing of strain FW10M-9.</title>
        <authorList>
            <person name="Heo J."/>
            <person name="Kim S.-J."/>
            <person name="Kim J.-S."/>
            <person name="Hong S.-B."/>
            <person name="Kwon S.-W."/>
        </authorList>
    </citation>
    <scope>NUCLEOTIDE SEQUENCE [LARGE SCALE GENOMIC DNA]</scope>
    <source>
        <strain evidence="3 4">FW10M-9</strain>
    </source>
</reference>
<dbReference type="SMART" id="SM00530">
    <property type="entry name" value="HTH_XRE"/>
    <property type="match status" value="1"/>
</dbReference>
<dbReference type="SUPFAM" id="SSF47413">
    <property type="entry name" value="lambda repressor-like DNA-binding domains"/>
    <property type="match status" value="1"/>
</dbReference>
<dbReference type="CDD" id="cd00093">
    <property type="entry name" value="HTH_XRE"/>
    <property type="match status" value="1"/>
</dbReference>
<evidence type="ECO:0000313" key="4">
    <source>
        <dbReference type="Proteomes" id="UP000292118"/>
    </source>
</evidence>